<feature type="region of interest" description="Disordered" evidence="1">
    <location>
        <begin position="193"/>
        <end position="229"/>
    </location>
</feature>
<dbReference type="AlphaFoldDB" id="A0A0G4H541"/>
<dbReference type="Proteomes" id="UP000041254">
    <property type="component" value="Unassembled WGS sequence"/>
</dbReference>
<organism evidence="2 3">
    <name type="scientific">Vitrella brassicaformis (strain CCMP3155)</name>
    <dbReference type="NCBI Taxonomy" id="1169540"/>
    <lineage>
        <taxon>Eukaryota</taxon>
        <taxon>Sar</taxon>
        <taxon>Alveolata</taxon>
        <taxon>Colpodellida</taxon>
        <taxon>Vitrellaceae</taxon>
        <taxon>Vitrella</taxon>
    </lineage>
</organism>
<name>A0A0G4H541_VITBC</name>
<evidence type="ECO:0000313" key="3">
    <source>
        <dbReference type="Proteomes" id="UP000041254"/>
    </source>
</evidence>
<evidence type="ECO:0000313" key="2">
    <source>
        <dbReference type="EMBL" id="CEM38909.1"/>
    </source>
</evidence>
<dbReference type="PhylomeDB" id="A0A0G4H541"/>
<feature type="compositionally biased region" description="Low complexity" evidence="1">
    <location>
        <begin position="285"/>
        <end position="299"/>
    </location>
</feature>
<feature type="compositionally biased region" description="Polar residues" evidence="1">
    <location>
        <begin position="63"/>
        <end position="72"/>
    </location>
</feature>
<feature type="compositionally biased region" description="Polar residues" evidence="1">
    <location>
        <begin position="220"/>
        <end position="229"/>
    </location>
</feature>
<keyword evidence="3" id="KW-1185">Reference proteome</keyword>
<feature type="compositionally biased region" description="Low complexity" evidence="1">
    <location>
        <begin position="307"/>
        <end position="324"/>
    </location>
</feature>
<gene>
    <name evidence="2" type="ORF">Vbra_1636</name>
</gene>
<sequence>MRRRGDDVWDVIDRGFKLLLLNAAHVQELGSELDSSDDDKDSNTNTSHAQPKKRGRPPKSVAGRSNHQQQHNRMTLQEFLSSLPEDQVQTAIAKLFEQDTEGEMPAYQAGSTLELGRAELGVLKFIANRSLLAPECTKVTWPPKKEEIASCAAQLGLWVVACRLSEMYVSDTPDWLVNAARTYYKRRRTADSINSCGEEGEGEGELQPQPKPHAMHDPSHIQSRRQQTQQFMVEIRRRETAMRQMGAVSASAVHDLLALSSHLLHHYSDVLPPDERDHLDSFVSALSQSSSHAAASRPPNHTHHQTHTPAPRAHATTSSSTTSRNRNRDREARKRRRASVR</sequence>
<protein>
    <submittedName>
        <fullName evidence="2">Uncharacterized protein</fullName>
    </submittedName>
</protein>
<evidence type="ECO:0000256" key="1">
    <source>
        <dbReference type="SAM" id="MobiDB-lite"/>
    </source>
</evidence>
<feature type="region of interest" description="Disordered" evidence="1">
    <location>
        <begin position="31"/>
        <end position="72"/>
    </location>
</feature>
<accession>A0A0G4H541</accession>
<dbReference type="EMBL" id="CDMY01001012">
    <property type="protein sequence ID" value="CEM38909.1"/>
    <property type="molecule type" value="Genomic_DNA"/>
</dbReference>
<dbReference type="VEuPathDB" id="CryptoDB:Vbra_1636"/>
<reference evidence="2 3" key="1">
    <citation type="submission" date="2014-11" db="EMBL/GenBank/DDBJ databases">
        <authorList>
            <person name="Zhu J."/>
            <person name="Qi W."/>
            <person name="Song R."/>
        </authorList>
    </citation>
    <scope>NUCLEOTIDE SEQUENCE [LARGE SCALE GENOMIC DNA]</scope>
</reference>
<proteinExistence type="predicted"/>
<feature type="region of interest" description="Disordered" evidence="1">
    <location>
        <begin position="285"/>
        <end position="341"/>
    </location>
</feature>
<dbReference type="InParanoid" id="A0A0G4H541"/>